<comment type="caution">
    <text evidence="2">The sequence shown here is derived from an EMBL/GenBank/DDBJ whole genome shotgun (WGS) entry which is preliminary data.</text>
</comment>
<evidence type="ECO:0000256" key="1">
    <source>
        <dbReference type="SAM" id="SignalP"/>
    </source>
</evidence>
<evidence type="ECO:0000313" key="2">
    <source>
        <dbReference type="EMBL" id="MBO8470614.1"/>
    </source>
</evidence>
<accession>A0A9D9NER7</accession>
<dbReference type="AlphaFoldDB" id="A0A9D9NER7"/>
<reference evidence="2" key="2">
    <citation type="journal article" date="2021" name="PeerJ">
        <title>Extensive microbial diversity within the chicken gut microbiome revealed by metagenomics and culture.</title>
        <authorList>
            <person name="Gilroy R."/>
            <person name="Ravi A."/>
            <person name="Getino M."/>
            <person name="Pursley I."/>
            <person name="Horton D.L."/>
            <person name="Alikhan N.F."/>
            <person name="Baker D."/>
            <person name="Gharbi K."/>
            <person name="Hall N."/>
            <person name="Watson M."/>
            <person name="Adriaenssens E.M."/>
            <person name="Foster-Nyarko E."/>
            <person name="Jarju S."/>
            <person name="Secka A."/>
            <person name="Antonio M."/>
            <person name="Oren A."/>
            <person name="Chaudhuri R.R."/>
            <person name="La Ragione R."/>
            <person name="Hildebrand F."/>
            <person name="Pallen M.J."/>
        </authorList>
    </citation>
    <scope>NUCLEOTIDE SEQUENCE</scope>
    <source>
        <strain evidence="2">B2-22910</strain>
    </source>
</reference>
<feature type="chain" id="PRO_5038495561" description="EF-hand domain-containing protein" evidence="1">
    <location>
        <begin position="22"/>
        <end position="86"/>
    </location>
</feature>
<evidence type="ECO:0008006" key="4">
    <source>
        <dbReference type="Google" id="ProtNLM"/>
    </source>
</evidence>
<dbReference type="EMBL" id="JADIMB010000033">
    <property type="protein sequence ID" value="MBO8470614.1"/>
    <property type="molecule type" value="Genomic_DNA"/>
</dbReference>
<reference evidence="2" key="1">
    <citation type="submission" date="2020-10" db="EMBL/GenBank/DDBJ databases">
        <authorList>
            <person name="Gilroy R."/>
        </authorList>
    </citation>
    <scope>NUCLEOTIDE SEQUENCE</scope>
    <source>
        <strain evidence="2">B2-22910</strain>
    </source>
</reference>
<name>A0A9D9NER7_9BACT</name>
<gene>
    <name evidence="2" type="ORF">IAB82_02330</name>
</gene>
<dbReference type="Proteomes" id="UP000823603">
    <property type="component" value="Unassembled WGS sequence"/>
</dbReference>
<proteinExistence type="predicted"/>
<protein>
    <recommendedName>
        <fullName evidence="4">EF-hand domain-containing protein</fullName>
    </recommendedName>
</protein>
<organism evidence="2 3">
    <name type="scientific">Candidatus Cryptobacteroides faecavium</name>
    <dbReference type="NCBI Taxonomy" id="2840762"/>
    <lineage>
        <taxon>Bacteria</taxon>
        <taxon>Pseudomonadati</taxon>
        <taxon>Bacteroidota</taxon>
        <taxon>Bacteroidia</taxon>
        <taxon>Bacteroidales</taxon>
        <taxon>Candidatus Cryptobacteroides</taxon>
    </lineage>
</organism>
<feature type="signal peptide" evidence="1">
    <location>
        <begin position="1"/>
        <end position="21"/>
    </location>
</feature>
<evidence type="ECO:0000313" key="3">
    <source>
        <dbReference type="Proteomes" id="UP000823603"/>
    </source>
</evidence>
<dbReference type="PROSITE" id="PS51257">
    <property type="entry name" value="PROKAR_LIPOPROTEIN"/>
    <property type="match status" value="1"/>
</dbReference>
<keyword evidence="1" id="KW-0732">Signal</keyword>
<sequence length="86" mass="9251">MKGKALSILLYVTAAAISCQNAPVTEENPGEDGSPIIEFSDPKFLEALLRPCIPYPDMNGDGRISEKEAASIFAISCNSGDIVEYR</sequence>